<dbReference type="InterPro" id="IPR003593">
    <property type="entry name" value="AAA+_ATPase"/>
</dbReference>
<dbReference type="SUPFAM" id="SSF52540">
    <property type="entry name" value="P-loop containing nucleoside triphosphate hydrolases"/>
    <property type="match status" value="1"/>
</dbReference>
<dbReference type="Gene3D" id="3.40.50.300">
    <property type="entry name" value="P-loop containing nucleotide triphosphate hydrolases"/>
    <property type="match status" value="1"/>
</dbReference>
<comment type="similarity">
    <text evidence="2">Belongs to the ABC transporter superfamily.</text>
</comment>
<name>A0AA37TUU0_9RHOB</name>
<keyword evidence="5" id="KW-0410">Iron transport</keyword>
<evidence type="ECO:0000256" key="6">
    <source>
        <dbReference type="ARBA" id="ARBA00022741"/>
    </source>
</evidence>
<keyword evidence="7 12" id="KW-0067">ATP-binding</keyword>
<evidence type="ECO:0000256" key="8">
    <source>
        <dbReference type="ARBA" id="ARBA00023004"/>
    </source>
</evidence>
<evidence type="ECO:0000256" key="4">
    <source>
        <dbReference type="ARBA" id="ARBA00022475"/>
    </source>
</evidence>
<keyword evidence="10" id="KW-0472">Membrane</keyword>
<protein>
    <submittedName>
        <fullName evidence="12">Iron(III) ABC transporter ATP-binding protein</fullName>
    </submittedName>
</protein>
<dbReference type="GO" id="GO:0006826">
    <property type="term" value="P:iron ion transport"/>
    <property type="evidence" value="ECO:0007669"/>
    <property type="project" value="UniProtKB-KW"/>
</dbReference>
<dbReference type="SMART" id="SM00382">
    <property type="entry name" value="AAA"/>
    <property type="match status" value="1"/>
</dbReference>
<comment type="subcellular location">
    <subcellularLocation>
        <location evidence="1">Cell membrane</location>
        <topology evidence="1">Peripheral membrane protein</topology>
    </subcellularLocation>
</comment>
<gene>
    <name evidence="12" type="ORF">GCM10010873_09320</name>
</gene>
<dbReference type="FunFam" id="3.40.50.300:FF:000134">
    <property type="entry name" value="Iron-enterobactin ABC transporter ATP-binding protein"/>
    <property type="match status" value="1"/>
</dbReference>
<accession>A0AA37TUU0</accession>
<evidence type="ECO:0000256" key="5">
    <source>
        <dbReference type="ARBA" id="ARBA00022496"/>
    </source>
</evidence>
<evidence type="ECO:0000256" key="2">
    <source>
        <dbReference type="ARBA" id="ARBA00005417"/>
    </source>
</evidence>
<proteinExistence type="inferred from homology"/>
<dbReference type="CDD" id="cd03214">
    <property type="entry name" value="ABC_Iron-Siderophores_B12_Hemin"/>
    <property type="match status" value="1"/>
</dbReference>
<dbReference type="InterPro" id="IPR003439">
    <property type="entry name" value="ABC_transporter-like_ATP-bd"/>
</dbReference>
<evidence type="ECO:0000259" key="11">
    <source>
        <dbReference type="PROSITE" id="PS50893"/>
    </source>
</evidence>
<dbReference type="Pfam" id="PF00005">
    <property type="entry name" value="ABC_tran"/>
    <property type="match status" value="1"/>
</dbReference>
<evidence type="ECO:0000256" key="9">
    <source>
        <dbReference type="ARBA" id="ARBA00023065"/>
    </source>
</evidence>
<evidence type="ECO:0000313" key="13">
    <source>
        <dbReference type="Proteomes" id="UP001157355"/>
    </source>
</evidence>
<keyword evidence="8" id="KW-0408">Iron</keyword>
<dbReference type="PANTHER" id="PTHR42771:SF2">
    <property type="entry name" value="IRON(3+)-HYDROXAMATE IMPORT ATP-BINDING PROTEIN FHUC"/>
    <property type="match status" value="1"/>
</dbReference>
<dbReference type="EMBL" id="BSPP01000004">
    <property type="protein sequence ID" value="GLS85958.1"/>
    <property type="molecule type" value="Genomic_DNA"/>
</dbReference>
<keyword evidence="13" id="KW-1185">Reference proteome</keyword>
<dbReference type="InterPro" id="IPR027417">
    <property type="entry name" value="P-loop_NTPase"/>
</dbReference>
<keyword evidence="3" id="KW-0813">Transport</keyword>
<dbReference type="InterPro" id="IPR051535">
    <property type="entry name" value="Siderophore_ABC-ATPase"/>
</dbReference>
<keyword evidence="9" id="KW-0406">Ion transport</keyword>
<comment type="caution">
    <text evidence="12">The sequence shown here is derived from an EMBL/GenBank/DDBJ whole genome shotgun (WGS) entry which is preliminary data.</text>
</comment>
<dbReference type="AlphaFoldDB" id="A0AA37TUU0"/>
<evidence type="ECO:0000256" key="1">
    <source>
        <dbReference type="ARBA" id="ARBA00004202"/>
    </source>
</evidence>
<feature type="domain" description="ABC transporter" evidence="11">
    <location>
        <begin position="2"/>
        <end position="238"/>
    </location>
</feature>
<keyword evidence="4" id="KW-1003">Cell membrane</keyword>
<dbReference type="RefSeq" id="WP_284324169.1">
    <property type="nucleotide sequence ID" value="NZ_BSPP01000004.1"/>
</dbReference>
<reference evidence="12 13" key="1">
    <citation type="journal article" date="2014" name="Int. J. Syst. Evol. Microbiol.">
        <title>Complete genome sequence of Corynebacterium casei LMG S-19264T (=DSM 44701T), isolated from a smear-ripened cheese.</title>
        <authorList>
            <consortium name="US DOE Joint Genome Institute (JGI-PGF)"/>
            <person name="Walter F."/>
            <person name="Albersmeier A."/>
            <person name="Kalinowski J."/>
            <person name="Ruckert C."/>
        </authorList>
    </citation>
    <scope>NUCLEOTIDE SEQUENCE [LARGE SCALE GENOMIC DNA]</scope>
    <source>
        <strain evidence="12 13">NBRC 111766</strain>
    </source>
</reference>
<dbReference type="Proteomes" id="UP001157355">
    <property type="component" value="Unassembled WGS sequence"/>
</dbReference>
<dbReference type="GO" id="GO:0016887">
    <property type="term" value="F:ATP hydrolysis activity"/>
    <property type="evidence" value="ECO:0007669"/>
    <property type="project" value="InterPro"/>
</dbReference>
<evidence type="ECO:0000256" key="7">
    <source>
        <dbReference type="ARBA" id="ARBA00022840"/>
    </source>
</evidence>
<keyword evidence="6" id="KW-0547">Nucleotide-binding</keyword>
<organism evidence="12 13">
    <name type="scientific">Cypionkella aquatica</name>
    <dbReference type="NCBI Taxonomy" id="1756042"/>
    <lineage>
        <taxon>Bacteria</taxon>
        <taxon>Pseudomonadati</taxon>
        <taxon>Pseudomonadota</taxon>
        <taxon>Alphaproteobacteria</taxon>
        <taxon>Rhodobacterales</taxon>
        <taxon>Paracoccaceae</taxon>
        <taxon>Cypionkella</taxon>
    </lineage>
</organism>
<evidence type="ECO:0000313" key="12">
    <source>
        <dbReference type="EMBL" id="GLS85958.1"/>
    </source>
</evidence>
<dbReference type="GO" id="GO:0005886">
    <property type="term" value="C:plasma membrane"/>
    <property type="evidence" value="ECO:0007669"/>
    <property type="project" value="UniProtKB-SubCell"/>
</dbReference>
<sequence length="255" mass="27402">MFRLSTITKDHGTRRVLGLDSLTLGAEGLTVILGHNGSGKSTLLGLLARTDTATTGQITLNDQPLAAIPQRKLAQAVAYLPQRLPPVPGLTLRELVRLGRYPWRGALGRWQPQDHAAVNAAMQATGAESRAEALVETMSGGERQRGYIAMLLAQDAPILLLDEPTSALDPGHAHEVLRLLRKLVDDTGRRVIVVLHDVNLATRFADRVVALREGRIAFDGPPAALLRAEILSMLYAVPMQVVAGPQGHLPLAVVS</sequence>
<evidence type="ECO:0000256" key="10">
    <source>
        <dbReference type="ARBA" id="ARBA00023136"/>
    </source>
</evidence>
<evidence type="ECO:0000256" key="3">
    <source>
        <dbReference type="ARBA" id="ARBA00022448"/>
    </source>
</evidence>
<dbReference type="GO" id="GO:0005524">
    <property type="term" value="F:ATP binding"/>
    <property type="evidence" value="ECO:0007669"/>
    <property type="project" value="UniProtKB-KW"/>
</dbReference>
<dbReference type="PANTHER" id="PTHR42771">
    <property type="entry name" value="IRON(3+)-HYDROXAMATE IMPORT ATP-BINDING PROTEIN FHUC"/>
    <property type="match status" value="1"/>
</dbReference>
<dbReference type="PROSITE" id="PS50893">
    <property type="entry name" value="ABC_TRANSPORTER_2"/>
    <property type="match status" value="1"/>
</dbReference>